<dbReference type="Gene3D" id="2.170.130.10">
    <property type="entry name" value="TonB-dependent receptor, plug domain"/>
    <property type="match status" value="1"/>
</dbReference>
<keyword evidence="9" id="KW-0406">Ion transport</keyword>
<organism evidence="19 20">
    <name type="scientific">Flammeovirga yaeyamensis</name>
    <dbReference type="NCBI Taxonomy" id="367791"/>
    <lineage>
        <taxon>Bacteria</taxon>
        <taxon>Pseudomonadati</taxon>
        <taxon>Bacteroidota</taxon>
        <taxon>Cytophagia</taxon>
        <taxon>Cytophagales</taxon>
        <taxon>Flammeovirgaceae</taxon>
        <taxon>Flammeovirga</taxon>
    </lineage>
</organism>
<dbReference type="KEGG" id="fya:KMW28_25325"/>
<dbReference type="InterPro" id="IPR010105">
    <property type="entry name" value="TonB_sidphr_rcpt"/>
</dbReference>
<keyword evidence="8" id="KW-0408">Iron</keyword>
<evidence type="ECO:0000256" key="4">
    <source>
        <dbReference type="ARBA" id="ARBA00022452"/>
    </source>
</evidence>
<dbReference type="PANTHER" id="PTHR32552:SF68">
    <property type="entry name" value="FERRICHROME OUTER MEMBRANE TRANSPORTER_PHAGE RECEPTOR"/>
    <property type="match status" value="1"/>
</dbReference>
<keyword evidence="20" id="KW-1185">Reference proteome</keyword>
<dbReference type="InterPro" id="IPR039426">
    <property type="entry name" value="TonB-dep_rcpt-like"/>
</dbReference>
<evidence type="ECO:0000256" key="13">
    <source>
        <dbReference type="ARBA" id="ARBA00023237"/>
    </source>
</evidence>
<evidence type="ECO:0000313" key="20">
    <source>
        <dbReference type="Proteomes" id="UP000678679"/>
    </source>
</evidence>
<gene>
    <name evidence="19" type="ORF">KMW28_25325</name>
</gene>
<evidence type="ECO:0000256" key="6">
    <source>
        <dbReference type="ARBA" id="ARBA00022692"/>
    </source>
</evidence>
<protein>
    <submittedName>
        <fullName evidence="19">TonB-dependent siderophore receptor</fullName>
    </submittedName>
</protein>
<evidence type="ECO:0000256" key="14">
    <source>
        <dbReference type="PROSITE-ProRule" id="PRU01360"/>
    </source>
</evidence>
<keyword evidence="4 14" id="KW-1134">Transmembrane beta strand</keyword>
<evidence type="ECO:0000256" key="16">
    <source>
        <dbReference type="SAM" id="SignalP"/>
    </source>
</evidence>
<dbReference type="InterPro" id="IPR008969">
    <property type="entry name" value="CarboxyPept-like_regulatory"/>
</dbReference>
<dbReference type="Pfam" id="PF13715">
    <property type="entry name" value="CarbopepD_reg_2"/>
    <property type="match status" value="1"/>
</dbReference>
<dbReference type="SUPFAM" id="SSF56935">
    <property type="entry name" value="Porins"/>
    <property type="match status" value="1"/>
</dbReference>
<evidence type="ECO:0000313" key="19">
    <source>
        <dbReference type="EMBL" id="QWG04217.1"/>
    </source>
</evidence>
<keyword evidence="5" id="KW-0410">Iron transport</keyword>
<reference evidence="19 20" key="1">
    <citation type="submission" date="2021-05" db="EMBL/GenBank/DDBJ databases">
        <title>Comparative genomic studies on the polysaccharide-degrading batcterial strains of the Flammeovirga genus.</title>
        <authorList>
            <person name="Zewei F."/>
            <person name="Zheng Z."/>
            <person name="Yu L."/>
            <person name="Ruyue G."/>
            <person name="Yanhong M."/>
            <person name="Yuanyuan C."/>
            <person name="Jingyan G."/>
            <person name="Wenjun H."/>
        </authorList>
    </citation>
    <scope>NUCLEOTIDE SEQUENCE [LARGE SCALE GENOMIC DNA]</scope>
    <source>
        <strain evidence="19 20">NBRC:100898</strain>
    </source>
</reference>
<evidence type="ECO:0000256" key="9">
    <source>
        <dbReference type="ARBA" id="ARBA00023065"/>
    </source>
</evidence>
<dbReference type="InterPro" id="IPR036942">
    <property type="entry name" value="Beta-barrel_TonB_sf"/>
</dbReference>
<evidence type="ECO:0000256" key="3">
    <source>
        <dbReference type="ARBA" id="ARBA00022448"/>
    </source>
</evidence>
<comment type="similarity">
    <text evidence="2 14 15">Belongs to the TonB-dependent receptor family.</text>
</comment>
<proteinExistence type="inferred from homology"/>
<dbReference type="PROSITE" id="PS52016">
    <property type="entry name" value="TONB_DEPENDENT_REC_3"/>
    <property type="match status" value="1"/>
</dbReference>
<feature type="signal peptide" evidence="16">
    <location>
        <begin position="1"/>
        <end position="20"/>
    </location>
</feature>
<keyword evidence="11 14" id="KW-0472">Membrane</keyword>
<evidence type="ECO:0000259" key="17">
    <source>
        <dbReference type="Pfam" id="PF00593"/>
    </source>
</evidence>
<keyword evidence="3 14" id="KW-0813">Transport</keyword>
<evidence type="ECO:0000256" key="8">
    <source>
        <dbReference type="ARBA" id="ARBA00023004"/>
    </source>
</evidence>
<dbReference type="InterPro" id="IPR012910">
    <property type="entry name" value="Plug_dom"/>
</dbReference>
<dbReference type="Pfam" id="PF07715">
    <property type="entry name" value="Plug"/>
    <property type="match status" value="1"/>
</dbReference>
<feature type="chain" id="PRO_5043970823" evidence="16">
    <location>
        <begin position="21"/>
        <end position="776"/>
    </location>
</feature>
<dbReference type="InterPro" id="IPR000531">
    <property type="entry name" value="Beta-barrel_TonB"/>
</dbReference>
<dbReference type="Pfam" id="PF00593">
    <property type="entry name" value="TonB_dep_Rec_b-barrel"/>
    <property type="match status" value="1"/>
</dbReference>
<dbReference type="GO" id="GO:0038023">
    <property type="term" value="F:signaling receptor activity"/>
    <property type="evidence" value="ECO:0007669"/>
    <property type="project" value="InterPro"/>
</dbReference>
<evidence type="ECO:0000256" key="15">
    <source>
        <dbReference type="RuleBase" id="RU003357"/>
    </source>
</evidence>
<dbReference type="NCBIfam" id="TIGR01783">
    <property type="entry name" value="TonB-siderophor"/>
    <property type="match status" value="1"/>
</dbReference>
<evidence type="ECO:0000256" key="12">
    <source>
        <dbReference type="ARBA" id="ARBA00023170"/>
    </source>
</evidence>
<evidence type="ECO:0000256" key="11">
    <source>
        <dbReference type="ARBA" id="ARBA00023136"/>
    </source>
</evidence>
<evidence type="ECO:0000256" key="5">
    <source>
        <dbReference type="ARBA" id="ARBA00022496"/>
    </source>
</evidence>
<accession>A0AAX1NAG9</accession>
<keyword evidence="7 16" id="KW-0732">Signal</keyword>
<dbReference type="InterPro" id="IPR037066">
    <property type="entry name" value="Plug_dom_sf"/>
</dbReference>
<dbReference type="EMBL" id="CP076133">
    <property type="protein sequence ID" value="QWG04217.1"/>
    <property type="molecule type" value="Genomic_DNA"/>
</dbReference>
<evidence type="ECO:0000256" key="7">
    <source>
        <dbReference type="ARBA" id="ARBA00022729"/>
    </source>
</evidence>
<keyword evidence="12 19" id="KW-0675">Receptor</keyword>
<dbReference type="PANTHER" id="PTHR32552">
    <property type="entry name" value="FERRICHROME IRON RECEPTOR-RELATED"/>
    <property type="match status" value="1"/>
</dbReference>
<feature type="domain" description="TonB-dependent receptor plug" evidence="18">
    <location>
        <begin position="134"/>
        <end position="228"/>
    </location>
</feature>
<dbReference type="Gene3D" id="2.40.170.20">
    <property type="entry name" value="TonB-dependent receptor, beta-barrel domain"/>
    <property type="match status" value="1"/>
</dbReference>
<keyword evidence="6 14" id="KW-0812">Transmembrane</keyword>
<dbReference type="SUPFAM" id="SSF49464">
    <property type="entry name" value="Carboxypeptidase regulatory domain-like"/>
    <property type="match status" value="1"/>
</dbReference>
<dbReference type="RefSeq" id="WP_169663705.1">
    <property type="nucleotide sequence ID" value="NZ_CP076133.1"/>
</dbReference>
<dbReference type="GO" id="GO:0015344">
    <property type="term" value="F:siderophore uptake transmembrane transporter activity"/>
    <property type="evidence" value="ECO:0007669"/>
    <property type="project" value="TreeGrafter"/>
</dbReference>
<dbReference type="AlphaFoldDB" id="A0AAX1NAG9"/>
<keyword evidence="13 14" id="KW-0998">Cell outer membrane</keyword>
<evidence type="ECO:0000259" key="18">
    <source>
        <dbReference type="Pfam" id="PF07715"/>
    </source>
</evidence>
<dbReference type="Proteomes" id="UP000678679">
    <property type="component" value="Chromosome 2"/>
</dbReference>
<dbReference type="Gene3D" id="2.60.40.1120">
    <property type="entry name" value="Carboxypeptidase-like, regulatory domain"/>
    <property type="match status" value="1"/>
</dbReference>
<dbReference type="CDD" id="cd01347">
    <property type="entry name" value="ligand_gated_channel"/>
    <property type="match status" value="1"/>
</dbReference>
<sequence>MIAKRYFTIITFLFPTLLFAQQTIQGKVVDQNGNKLLSVSVGILNSKLSATTNENGEYRINNVPKGEHQLVAYFVGYKKQTLTVTIQKDQNIQQNFTLEENTRELQQVEIIGVENESYNNAYTFSATRTGTMIKDAPLSISTVTKELILDQQAYYLGDVVRNVSGVNQYTIYNDFTVRGYRNQDGQLVNGLKTAFNFWTQPIIGLYERVEVIKGPASALFANTNPGGTINFVTKKPLTVQQGSATVSAGSFNTYKANVDVTGPLTKNEKVLYRLNAGYQTTDGFRDNMGGESFYIAPSVSYIQNENTRFNVDVVYMQNNTKLDRGKPNYEGSTDLNQTPITLSTSQPGDYLKLNNLYTTFSWNQKITDWLSFNSSYMMFRSTGELAEHRTNGKYITPSVLEMRYVERDEYENADNITNYFVSKFNTGKVGHTVMVGFDYSSKTYDKNERQARGEADGVPDFDLDNPQYGNSNPNDYYYDPNRSIQMGAGSYTQNHTMGFYIQEQLDYKKWHLLMGVRQEYYKDVRIENGEKVSKDQNALLPRFGLTYELTNTINLYGTYTEGFQPQDYKMNASQNGGPFDPRKSNMWETGAKGEFFDGKLSATASVYMITVNNILVQDPNDVDKLIQRGEEQSKGFELELNGQITPALSISTNYAFNNATITASDNPEEVGRQKENAPKHQAGFWTKYDFQRGTLRGLGIGFGGQYVGDRFTNNPELVLPDYMLWDMAVYYNIGAFRVSANIKNLTNETYYVGGYNYDRVFPGMPRNFTLGLTVKF</sequence>
<comment type="subcellular location">
    <subcellularLocation>
        <location evidence="1 14">Cell outer membrane</location>
        <topology evidence="1 14">Multi-pass membrane protein</topology>
    </subcellularLocation>
</comment>
<dbReference type="GO" id="GO:0015891">
    <property type="term" value="P:siderophore transport"/>
    <property type="evidence" value="ECO:0007669"/>
    <property type="project" value="InterPro"/>
</dbReference>
<name>A0AAX1NAG9_9BACT</name>
<feature type="domain" description="TonB-dependent receptor-like beta-barrel" evidence="17">
    <location>
        <begin position="303"/>
        <end position="745"/>
    </location>
</feature>
<evidence type="ECO:0000256" key="2">
    <source>
        <dbReference type="ARBA" id="ARBA00009810"/>
    </source>
</evidence>
<evidence type="ECO:0000256" key="10">
    <source>
        <dbReference type="ARBA" id="ARBA00023077"/>
    </source>
</evidence>
<dbReference type="GO" id="GO:0009279">
    <property type="term" value="C:cell outer membrane"/>
    <property type="evidence" value="ECO:0007669"/>
    <property type="project" value="UniProtKB-SubCell"/>
</dbReference>
<evidence type="ECO:0000256" key="1">
    <source>
        <dbReference type="ARBA" id="ARBA00004571"/>
    </source>
</evidence>
<keyword evidence="10 15" id="KW-0798">TonB box</keyword>